<sequence>MLSAYPAPVPRITPLPDSITSSPPPRSLFFLTPLPPAASPPAPMANLPLSLSVGPSFGAPSPPPPPPSSSSAANAAAAQAAGGRDRKMVSAEQLVLDLCDPELRENALLDLSKKREIFQDLAPLLWHSFGTIAALLQEIVSIYPSLSPPTLSPVASNRVCNALALLQCVASHPDTRIPFLNAHIPLYLYPFLNTTSKTRPFEYLRLTSLGVIGALVKVDDSEVIGFLLQTEIIPLCLRTMEMGSELSKTVATFIVQKILLDDIGLRYICATAERFFAVATVLAQMVQALAEQPSARLLKHIIRCYLRLTENARACAALNSCLPTVLKDGTFNSFLQDDHVTRRWLQQLLHNMTVASMGTSHAGSMGVGPAGMGGGSSHGSMGGGGPYSGLDHLMGL</sequence>
<proteinExistence type="predicted"/>
<protein>
    <submittedName>
        <fullName evidence="1">Uncharacterized protein</fullName>
    </submittedName>
</protein>
<dbReference type="Proteomes" id="UP001732700">
    <property type="component" value="Chromosome 7C"/>
</dbReference>
<dbReference type="EnsemblPlants" id="AVESA.00010b.r2.7CG0706140.1">
    <property type="protein sequence ID" value="AVESA.00010b.r2.7CG0706140.1.CDS"/>
    <property type="gene ID" value="AVESA.00010b.r2.7CG0706140"/>
</dbReference>
<reference evidence="1" key="1">
    <citation type="submission" date="2021-05" db="EMBL/GenBank/DDBJ databases">
        <authorList>
            <person name="Scholz U."/>
            <person name="Mascher M."/>
            <person name="Fiebig A."/>
        </authorList>
    </citation>
    <scope>NUCLEOTIDE SEQUENCE [LARGE SCALE GENOMIC DNA]</scope>
</reference>
<evidence type="ECO:0000313" key="1">
    <source>
        <dbReference type="EnsemblPlants" id="AVESA.00010b.r2.7CG0706140.1.CDS"/>
    </source>
</evidence>
<name>A0ACD6A1D1_AVESA</name>
<evidence type="ECO:0000313" key="2">
    <source>
        <dbReference type="Proteomes" id="UP001732700"/>
    </source>
</evidence>
<accession>A0ACD6A1D1</accession>
<reference evidence="1" key="2">
    <citation type="submission" date="2025-09" db="UniProtKB">
        <authorList>
            <consortium name="EnsemblPlants"/>
        </authorList>
    </citation>
    <scope>IDENTIFICATION</scope>
</reference>
<keyword evidence="2" id="KW-1185">Reference proteome</keyword>
<organism evidence="1 2">
    <name type="scientific">Avena sativa</name>
    <name type="common">Oat</name>
    <dbReference type="NCBI Taxonomy" id="4498"/>
    <lineage>
        <taxon>Eukaryota</taxon>
        <taxon>Viridiplantae</taxon>
        <taxon>Streptophyta</taxon>
        <taxon>Embryophyta</taxon>
        <taxon>Tracheophyta</taxon>
        <taxon>Spermatophyta</taxon>
        <taxon>Magnoliopsida</taxon>
        <taxon>Liliopsida</taxon>
        <taxon>Poales</taxon>
        <taxon>Poaceae</taxon>
        <taxon>BOP clade</taxon>
        <taxon>Pooideae</taxon>
        <taxon>Poodae</taxon>
        <taxon>Poeae</taxon>
        <taxon>Poeae Chloroplast Group 1 (Aveneae type)</taxon>
        <taxon>Aveninae</taxon>
        <taxon>Avena</taxon>
    </lineage>
</organism>